<evidence type="ECO:0000256" key="16">
    <source>
        <dbReference type="ARBA" id="ARBA00031477"/>
    </source>
</evidence>
<dbReference type="InterPro" id="IPR010401">
    <property type="entry name" value="AGL/Gdb1"/>
</dbReference>
<comment type="caution">
    <text evidence="22">The sequence shown here is derived from an EMBL/GenBank/DDBJ whole genome shotgun (WGS) entry which is preliminary data.</text>
</comment>
<keyword evidence="14" id="KW-0326">Glycosidase</keyword>
<organism evidence="22 23">
    <name type="scientific">Exocentrus adspersus</name>
    <dbReference type="NCBI Taxonomy" id="1586481"/>
    <lineage>
        <taxon>Eukaryota</taxon>
        <taxon>Metazoa</taxon>
        <taxon>Ecdysozoa</taxon>
        <taxon>Arthropoda</taxon>
        <taxon>Hexapoda</taxon>
        <taxon>Insecta</taxon>
        <taxon>Pterygota</taxon>
        <taxon>Neoptera</taxon>
        <taxon>Endopterygota</taxon>
        <taxon>Coleoptera</taxon>
        <taxon>Polyphaga</taxon>
        <taxon>Cucujiformia</taxon>
        <taxon>Chrysomeloidea</taxon>
        <taxon>Cerambycidae</taxon>
        <taxon>Lamiinae</taxon>
        <taxon>Acanthocinini</taxon>
        <taxon>Exocentrus</taxon>
    </lineage>
</organism>
<evidence type="ECO:0000259" key="20">
    <source>
        <dbReference type="Pfam" id="PF14701"/>
    </source>
</evidence>
<keyword evidence="8" id="KW-0963">Cytoplasm</keyword>
<dbReference type="InterPro" id="IPR032792">
    <property type="entry name" value="AGL_glucanoTrfase"/>
</dbReference>
<dbReference type="Gene3D" id="1.50.10.10">
    <property type="match status" value="1"/>
</dbReference>
<evidence type="ECO:0000256" key="13">
    <source>
        <dbReference type="ARBA" id="ARBA00023268"/>
    </source>
</evidence>
<keyword evidence="12" id="KW-0320">Glycogen biosynthesis</keyword>
<feature type="domain" description="Eukaryotic glycogen debranching enzyme N-terminal" evidence="19">
    <location>
        <begin position="541"/>
        <end position="635"/>
    </location>
</feature>
<keyword evidence="10" id="KW-0808">Transferase</keyword>
<comment type="catalytic activity">
    <reaction evidence="2">
        <text>Hydrolysis of (1-&gt;6)-alpha-D-glucosidic branch linkages in glycogen phosphorylase limit dextrin.</text>
        <dbReference type="EC" id="3.2.1.33"/>
    </reaction>
</comment>
<dbReference type="FunFam" id="3.20.20.80:FF:000070">
    <property type="entry name" value="GDB1p Glycogen debranching enzyme"/>
    <property type="match status" value="1"/>
</dbReference>
<comment type="function">
    <text evidence="3">Multifunctional enzyme acting as 1,4-alpha-D-glucan:1,4-alpha-D-glucan 4-alpha-D-glycosyltransferase and amylo-1,6-glucosidase in glycogen degradation.</text>
</comment>
<evidence type="ECO:0000256" key="5">
    <source>
        <dbReference type="ARBA" id="ARBA00012560"/>
    </source>
</evidence>
<evidence type="ECO:0000256" key="15">
    <source>
        <dbReference type="ARBA" id="ARBA00025780"/>
    </source>
</evidence>
<dbReference type="Pfam" id="PF06202">
    <property type="entry name" value="GDE_C"/>
    <property type="match status" value="1"/>
</dbReference>
<evidence type="ECO:0000256" key="4">
    <source>
        <dbReference type="ARBA" id="ARBA00004496"/>
    </source>
</evidence>
<evidence type="ECO:0000256" key="7">
    <source>
        <dbReference type="ARBA" id="ARBA00020723"/>
    </source>
</evidence>
<dbReference type="InterPro" id="IPR032788">
    <property type="entry name" value="AGL_central"/>
</dbReference>
<dbReference type="Pfam" id="PF14702">
    <property type="entry name" value="hGDE_central"/>
    <property type="match status" value="1"/>
</dbReference>
<dbReference type="GO" id="GO:0004135">
    <property type="term" value="F:amylo-alpha-1,6-glucosidase activity"/>
    <property type="evidence" value="ECO:0007669"/>
    <property type="project" value="UniProtKB-EC"/>
</dbReference>
<evidence type="ECO:0000256" key="12">
    <source>
        <dbReference type="ARBA" id="ARBA00023056"/>
    </source>
</evidence>
<dbReference type="SUPFAM" id="SSF51445">
    <property type="entry name" value="(Trans)glycosidases"/>
    <property type="match status" value="1"/>
</dbReference>
<proteinExistence type="inferred from homology"/>
<dbReference type="Gene3D" id="3.20.20.80">
    <property type="entry name" value="Glycosidases"/>
    <property type="match status" value="2"/>
</dbReference>
<evidence type="ECO:0000259" key="21">
    <source>
        <dbReference type="Pfam" id="PF14702"/>
    </source>
</evidence>
<name>A0AAV8W0H1_9CUCU</name>
<feature type="compositionally biased region" description="Polar residues" evidence="17">
    <location>
        <begin position="404"/>
        <end position="414"/>
    </location>
</feature>
<accession>A0AAV8W0H1</accession>
<dbReference type="SUPFAM" id="SSF48208">
    <property type="entry name" value="Six-hairpin glycosidases"/>
    <property type="match status" value="1"/>
</dbReference>
<comment type="catalytic activity">
    <reaction evidence="1">
        <text>Transfers a segment of a (1-&gt;4)-alpha-D-glucan to a new position in an acceptor, which may be glucose or a (1-&gt;4)-alpha-D-glucan.</text>
        <dbReference type="EC" id="2.4.1.25"/>
    </reaction>
</comment>
<evidence type="ECO:0000259" key="18">
    <source>
        <dbReference type="Pfam" id="PF06202"/>
    </source>
</evidence>
<dbReference type="NCBIfam" id="TIGR01531">
    <property type="entry name" value="glyc_debranch"/>
    <property type="match status" value="1"/>
</dbReference>
<keyword evidence="13" id="KW-0511">Multifunctional enzyme</keyword>
<evidence type="ECO:0000256" key="14">
    <source>
        <dbReference type="ARBA" id="ARBA00023295"/>
    </source>
</evidence>
<dbReference type="GO" id="GO:0005978">
    <property type="term" value="P:glycogen biosynthetic process"/>
    <property type="evidence" value="ECO:0007669"/>
    <property type="project" value="UniProtKB-KW"/>
</dbReference>
<feature type="domain" description="Glycogen debranching enzyme C-terminal" evidence="18">
    <location>
        <begin position="1601"/>
        <end position="2048"/>
    </location>
</feature>
<evidence type="ECO:0000256" key="11">
    <source>
        <dbReference type="ARBA" id="ARBA00022801"/>
    </source>
</evidence>
<sequence length="2065" mass="233161">MFVYSVAGAAVLFFVLLRFTSMASYISWILESVLGVRSKQRETTEKKSQPQQDPVFNTDLTVPVEDVITETLEEEAESKSLTHKKKRKSKVSGTKQEPKDTIEPGKGVKKKGSTAQKVNVQGKPGKPIQDKQWEEDTGFPTVTVKDKIKGSDKKKGVDAKPSTSSVGEVKSKGGESLKQSVPVDKLKKQQVKQVSNEVAPLSVRKPADVTDKAKKSPAVKLPVKKPVEVPRIELKESKKVTSSISYANKVTNKIPDEAASVKADLDVQEILTPALHIEIQSPKIHLEPGKVDTVEYENAEEVIVASPQSETCDEVVKNSGKSSRSCSSSIEILDELKNNDFEGIEANLNKLVQSTSESDDNADKLLDWDNLVSDTEINKEEVESRHSPALEASVTESLVEENKATTGTNPQDQLQDPAEHNLKLSSVDCEHPLSLPTETLEEACSNFLDADLLLRHLEVEKPPSFGPLLHTPPSDYLQKQSQSLIEEEKCVKKSSYITTNPKPIQENRVSEMASPQVRVLTLNNQEHQECTLYRIEKDWTVQFRLGPSLFGRKVNLYCNYPVRAQGNLAAFHRELYQPLDWKLDEGCKNADDTAAFAQIVAELSGSFHYYFTFEEGASAERQGSGFFLVDPQLKFGNDEDLPLDCIQCQTVLAKNLGSFSNWDKKLQVAKESGYNMVHFTPIQELGASNSCYSLSEQLKLNHVFKKQNGKMPTFEEVKKLVSKMRKEWKVTSICDIVLNHTANESELIQLHPEVTYNCVNCPYMRPAYLLDAAFHQFSIEVKKGSYEDKGIPVEVTEEEHLNAIRHHFRLSILEPLKIHQLYTCDTNKLAAEFCTLARATLPVTRNVTCKPEEELKILQDEQYKRLASTVDMQLALKLYNVYRNDTFDEDSRLKKCTEEFKTKLDSLNDAIISQVNDHLTRAVENVTAGIRYFRVQPDGPRVKEITIKNPLAYRYFTDYGTPKSMKEHEEIMYSDNGRFLMAHNGWVMNSDPFRNFAAPDSNVYIRRELIAWGDSVKLRYGEKPEDCPFLWQHMRKYVEQTAEIFDGVRLDNCHSTPIPVAEYLLDCARRVRPDLYVVAELFTNSDMTDNIFVNRLGITSLIREAMSAWDSHEEGRLVYRYGGSPVGSFYQPRIRPLVPSVAHALFLDLTHDNPSPVEKRSVFDLLPSTALVNMACCASGSNRGYDELVPHHIHVVDESRQYTDWTDDENLAKDSVRYVTRKSGIILAKKAINDLHFTLGKEGYNQVYVDQMDPDIVAVTRHRPDTHESYILVAFTAFGHPGEDADHHQRGIKPLRFEGVLDEIVLEATLSHVGAKTGGSKFAKWNDFTKDSKWIHGLSEYQVTMQQHIKANESDLLEKVDSGSPNVTQLNFKNFKPGSVVVVKTSLPEAMSEAVTTVRALISQFSLSKQTELNGIIEKLTLADLNRVIYRCDQEERDEGFGFGTYNIPNFEPTVYAGLQGFMSFLANIRPNNDLGHPMCANLRDGNWMLEYIWKRLKLDVGTKELGQWIEENTVCFNNIPRYLVPSYFDVVVTGIYILLLERCYRLMSDFVNYGSTFVRSLSLGSVQFAAYIKSADLPVLSPNLAPPKPPTRVNDRGETVQACVTLSAGLPHFSVGYMRNWGRDTFIALRGLFILTGRYQEAREHILGYAACLRHGLIPNLLDAGRNSRFNCRDAIWWWLHCIKEYVEEAPNGVDILTDRVSRLFPTDDSPAQPPGTVDQPLHDVMQEALRVHFQGLAFRERNAGRQIDEHMTDRGFNNQIGVHPETGFVFGGNEWNCGTWMDKMGSSDKAGNRGKPATPRDGSAVELVGLSKAVVTWLWKLSQENKYPFNGVERTHKNGSTTKWTFKEWSDKIQANFEKYFWVNLTPVPGEFRADLVNKRGIYKDSYGATQEWADFQLRCNFPIAMVVAPELFTPQQAWIALQQAEKHLLGPLGMKTLDPDDWAYRGDYDNSNDSNDPAVAHGFNYHQGPEWVWPVGFFLRAKLHFAAPNGSLNETLASTKLVLSKHFSELQSSVWKGLPELTNSNGSYCNDSSRTQAWSMSCILEVLNDLQKIESKQPPLVN</sequence>
<dbReference type="Pfam" id="PF14699">
    <property type="entry name" value="hGDE_N"/>
    <property type="match status" value="1"/>
</dbReference>
<feature type="compositionally biased region" description="Basic and acidic residues" evidence="17">
    <location>
        <begin position="144"/>
        <end position="158"/>
    </location>
</feature>
<feature type="compositionally biased region" description="Basic residues" evidence="17">
    <location>
        <begin position="81"/>
        <end position="90"/>
    </location>
</feature>
<reference evidence="22 23" key="1">
    <citation type="journal article" date="2023" name="Insect Mol. Biol.">
        <title>Genome sequencing provides insights into the evolution of gene families encoding plant cell wall-degrading enzymes in longhorned beetles.</title>
        <authorList>
            <person name="Shin N.R."/>
            <person name="Okamura Y."/>
            <person name="Kirsch R."/>
            <person name="Pauchet Y."/>
        </authorList>
    </citation>
    <scope>NUCLEOTIDE SEQUENCE [LARGE SCALE GENOMIC DNA]</scope>
    <source>
        <strain evidence="22">EAD_L_NR</strain>
    </source>
</reference>
<dbReference type="GO" id="GO:0005980">
    <property type="term" value="P:glycogen catabolic process"/>
    <property type="evidence" value="ECO:0007669"/>
    <property type="project" value="InterPro"/>
</dbReference>
<dbReference type="InterPro" id="IPR006421">
    <property type="entry name" value="Glycogen_debranch_met"/>
</dbReference>
<evidence type="ECO:0000256" key="8">
    <source>
        <dbReference type="ARBA" id="ARBA00022490"/>
    </source>
</evidence>
<keyword evidence="9" id="KW-0328">Glycosyltransferase</keyword>
<evidence type="ECO:0000256" key="3">
    <source>
        <dbReference type="ARBA" id="ARBA00003530"/>
    </source>
</evidence>
<feature type="region of interest" description="Disordered" evidence="17">
    <location>
        <begin position="74"/>
        <end position="199"/>
    </location>
</feature>
<dbReference type="InterPro" id="IPR032790">
    <property type="entry name" value="GDE_C"/>
</dbReference>
<evidence type="ECO:0000256" key="2">
    <source>
        <dbReference type="ARBA" id="ARBA00000927"/>
    </source>
</evidence>
<evidence type="ECO:0000256" key="1">
    <source>
        <dbReference type="ARBA" id="ARBA00000439"/>
    </source>
</evidence>
<dbReference type="PANTHER" id="PTHR10569:SF2">
    <property type="entry name" value="GLYCOGEN DEBRANCHING ENZYME"/>
    <property type="match status" value="1"/>
</dbReference>
<feature type="domain" description="Glycogen debranching enzyme central" evidence="21">
    <location>
        <begin position="1224"/>
        <end position="1497"/>
    </location>
</feature>
<feature type="domain" description="Glycogen debranching enzyme glucanotransferase" evidence="20">
    <location>
        <begin position="640"/>
        <end position="1076"/>
    </location>
</feature>
<dbReference type="InterPro" id="IPR008928">
    <property type="entry name" value="6-hairpin_glycosidase_sf"/>
</dbReference>
<comment type="subcellular location">
    <subcellularLocation>
        <location evidence="4">Cytoplasm</location>
    </subcellularLocation>
</comment>
<evidence type="ECO:0000313" key="23">
    <source>
        <dbReference type="Proteomes" id="UP001159042"/>
    </source>
</evidence>
<dbReference type="InterPro" id="IPR029436">
    <property type="entry name" value="AGL_euk_N"/>
</dbReference>
<dbReference type="EMBL" id="JANEYG010000015">
    <property type="protein sequence ID" value="KAJ8920101.1"/>
    <property type="molecule type" value="Genomic_DNA"/>
</dbReference>
<dbReference type="PANTHER" id="PTHR10569">
    <property type="entry name" value="GLYCOGEN DEBRANCHING ENZYME"/>
    <property type="match status" value="1"/>
</dbReference>
<evidence type="ECO:0000256" key="9">
    <source>
        <dbReference type="ARBA" id="ARBA00022676"/>
    </source>
</evidence>
<comment type="similarity">
    <text evidence="15">Belongs to the glycogen debranching enzyme family.</text>
</comment>
<keyword evidence="23" id="KW-1185">Reference proteome</keyword>
<dbReference type="GO" id="GO:0005737">
    <property type="term" value="C:cytoplasm"/>
    <property type="evidence" value="ECO:0007669"/>
    <property type="project" value="UniProtKB-SubCell"/>
</dbReference>
<gene>
    <name evidence="22" type="ORF">NQ315_011756</name>
</gene>
<evidence type="ECO:0000256" key="6">
    <source>
        <dbReference type="ARBA" id="ARBA00012778"/>
    </source>
</evidence>
<evidence type="ECO:0000256" key="17">
    <source>
        <dbReference type="SAM" id="MobiDB-lite"/>
    </source>
</evidence>
<dbReference type="EC" id="3.2.1.33" evidence="6"/>
<evidence type="ECO:0000313" key="22">
    <source>
        <dbReference type="EMBL" id="KAJ8920101.1"/>
    </source>
</evidence>
<feature type="region of interest" description="Disordered" evidence="17">
    <location>
        <begin position="380"/>
        <end position="416"/>
    </location>
</feature>
<keyword evidence="11" id="KW-0378">Hydrolase</keyword>
<dbReference type="InterPro" id="IPR017853">
    <property type="entry name" value="GH"/>
</dbReference>
<protein>
    <recommendedName>
        <fullName evidence="7">Glycogen debranching enzyme</fullName>
        <ecNumber evidence="5">2.4.1.25</ecNumber>
        <ecNumber evidence="6">3.2.1.33</ecNumber>
    </recommendedName>
    <alternativeName>
        <fullName evidence="16">Glycogen debrancher</fullName>
    </alternativeName>
</protein>
<dbReference type="Proteomes" id="UP001159042">
    <property type="component" value="Unassembled WGS sequence"/>
</dbReference>
<dbReference type="CDD" id="cd11327">
    <property type="entry name" value="AmyAc_Glg_debranch_2"/>
    <property type="match status" value="1"/>
</dbReference>
<evidence type="ECO:0000259" key="19">
    <source>
        <dbReference type="Pfam" id="PF14699"/>
    </source>
</evidence>
<dbReference type="FunFam" id="3.20.20.80:FF:000206">
    <property type="entry name" value="Amylo-alpha-1, 6-glucosidase, 4-alpha-glucanotransferase b"/>
    <property type="match status" value="1"/>
</dbReference>
<dbReference type="InterPro" id="IPR012341">
    <property type="entry name" value="6hp_glycosidase-like_sf"/>
</dbReference>
<dbReference type="GO" id="GO:0004134">
    <property type="term" value="F:4-alpha-glucanotransferase activity"/>
    <property type="evidence" value="ECO:0007669"/>
    <property type="project" value="UniProtKB-EC"/>
</dbReference>
<evidence type="ECO:0000256" key="10">
    <source>
        <dbReference type="ARBA" id="ARBA00022679"/>
    </source>
</evidence>
<dbReference type="EC" id="2.4.1.25" evidence="5"/>
<dbReference type="Pfam" id="PF14701">
    <property type="entry name" value="hDGE_amylase"/>
    <property type="match status" value="1"/>
</dbReference>
<dbReference type="FunFam" id="1.50.10.10:FF:000039">
    <property type="entry name" value="Glycogen debranching enzyme Gdb1, putative"/>
    <property type="match status" value="1"/>
</dbReference>